<organism evidence="1">
    <name type="scientific">Salinispirillum sp. LH 10-3-1</name>
    <dbReference type="NCBI Taxonomy" id="2952525"/>
    <lineage>
        <taxon>Bacteria</taxon>
        <taxon>Pseudomonadati</taxon>
        <taxon>Pseudomonadota</taxon>
        <taxon>Gammaproteobacteria</taxon>
        <taxon>Oceanospirillales</taxon>
        <taxon>Saccharospirillaceae</taxon>
        <taxon>Salinispirillum</taxon>
    </lineage>
</organism>
<dbReference type="EMBL" id="CP101717">
    <property type="protein sequence ID" value="WLD56879.1"/>
    <property type="molecule type" value="Genomic_DNA"/>
</dbReference>
<evidence type="ECO:0000313" key="1">
    <source>
        <dbReference type="EMBL" id="WLD56879.1"/>
    </source>
</evidence>
<dbReference type="AlphaFoldDB" id="A0AB38YCW6"/>
<accession>A0AB38YCW6</accession>
<sequence length="237" mass="25734">MAFGFSIKNTVDEVTIDSLYPALLVYGTYPLELSMQIPGTQMYTYRGVSLIPESIINLDSSVVGVSMEGRYVMGGLNISGRRVTLTSIGALSVSEMQKGVTLFHEVLVGSSETYGLRAFSGDGRVLFDSGFDMVVDCRVVKLGFTASGEPAASLDGGSMSSTLDIPFVATGEPYLMFHNSYLHFRAVHPTGDGFWDTDVAFPRMVGEQLQFTWTPDFYAQDSGYVLGAQDLAVCKVF</sequence>
<name>A0AB38YCW6_9GAMM</name>
<reference evidence="1" key="1">
    <citation type="submission" date="2022-07" db="EMBL/GenBank/DDBJ databases">
        <title>Complete genome sequence of Salinispirillum sp. LH10-3-1 capable of multiple carbohydrate inversion isolated from a soda lake.</title>
        <authorList>
            <person name="Liu J."/>
            <person name="Zhai Y."/>
            <person name="Zhang H."/>
            <person name="Yang H."/>
            <person name="Qu J."/>
            <person name="Li J."/>
        </authorList>
    </citation>
    <scope>NUCLEOTIDE SEQUENCE</scope>
    <source>
        <strain evidence="1">LH 10-3-1</strain>
    </source>
</reference>
<gene>
    <name evidence="1" type="ORF">NFC81_09060</name>
</gene>
<dbReference type="RefSeq" id="WP_304994164.1">
    <property type="nucleotide sequence ID" value="NZ_CP101717.1"/>
</dbReference>
<protein>
    <submittedName>
        <fullName evidence="1">Uncharacterized protein</fullName>
    </submittedName>
</protein>
<proteinExistence type="predicted"/>